<accession>A0ABT1WJX2</accession>
<dbReference type="PANTHER" id="PTHR43798:SF5">
    <property type="entry name" value="MONOACYLGLYCEROL LIPASE ABHD6"/>
    <property type="match status" value="1"/>
</dbReference>
<dbReference type="EMBL" id="JANIGO010000007">
    <property type="protein sequence ID" value="MCQ8897778.1"/>
    <property type="molecule type" value="Genomic_DNA"/>
</dbReference>
<reference evidence="2 3" key="1">
    <citation type="submission" date="2022-07" db="EMBL/GenBank/DDBJ databases">
        <authorList>
            <person name="Xamxidin M."/>
            <person name="Wu M."/>
        </authorList>
    </citation>
    <scope>NUCLEOTIDE SEQUENCE [LARGE SCALE GENOMIC DNA]</scope>
    <source>
        <strain evidence="2 3">NBRC 111650</strain>
    </source>
</reference>
<name>A0ABT1WJX2_9BURK</name>
<dbReference type="InterPro" id="IPR050266">
    <property type="entry name" value="AB_hydrolase_sf"/>
</dbReference>
<feature type="domain" description="AB hydrolase-1" evidence="1">
    <location>
        <begin position="84"/>
        <end position="312"/>
    </location>
</feature>
<gene>
    <name evidence="2" type="ORF">NQT62_15155</name>
</gene>
<evidence type="ECO:0000313" key="3">
    <source>
        <dbReference type="Proteomes" id="UP001204142"/>
    </source>
</evidence>
<dbReference type="GO" id="GO:0016787">
    <property type="term" value="F:hydrolase activity"/>
    <property type="evidence" value="ECO:0007669"/>
    <property type="project" value="UniProtKB-KW"/>
</dbReference>
<dbReference type="RefSeq" id="WP_256765590.1">
    <property type="nucleotide sequence ID" value="NZ_JANIGO010000007.1"/>
</dbReference>
<dbReference type="InterPro" id="IPR029058">
    <property type="entry name" value="AB_hydrolase_fold"/>
</dbReference>
<dbReference type="PANTHER" id="PTHR43798">
    <property type="entry name" value="MONOACYLGLYCEROL LIPASE"/>
    <property type="match status" value="1"/>
</dbReference>
<evidence type="ECO:0000313" key="2">
    <source>
        <dbReference type="EMBL" id="MCQ8897778.1"/>
    </source>
</evidence>
<sequence>MGHMPEQDLLGLHTLEHAFLNDVAPSYLLHARPPHGLKIRQWKKRTAVPLINTLHKGVTGLRRQSAPVLDHDLVWLEGGKADGPAVVLLHGFASNKENWLSLVPFLLKTHRLYVLDLPGWGESQFNANLTYGLDDQVARVAAWMTAHVPAPAHVVGNSVGGLITALMAGRHPALFKSACLMNPAGGKGADHTRFEAGLKQGKNPMIVESLAGAHTLMSLAIHNRAIALALAPLMAQDLINRRHVNRHLFHQMLVHAPSTDLPGMAANQSPTLIMWGKEDKLVHYTGAFTYGEIIPHAEVLLFDDVGHLPMVETPLRTAKALQRFWSNHA</sequence>
<dbReference type="SUPFAM" id="SSF53474">
    <property type="entry name" value="alpha/beta-Hydrolases"/>
    <property type="match status" value="1"/>
</dbReference>
<evidence type="ECO:0000259" key="1">
    <source>
        <dbReference type="Pfam" id="PF00561"/>
    </source>
</evidence>
<dbReference type="Gene3D" id="3.40.50.1820">
    <property type="entry name" value="alpha/beta hydrolase"/>
    <property type="match status" value="1"/>
</dbReference>
<comment type="caution">
    <text evidence="2">The sequence shown here is derived from an EMBL/GenBank/DDBJ whole genome shotgun (WGS) entry which is preliminary data.</text>
</comment>
<proteinExistence type="predicted"/>
<dbReference type="PRINTS" id="PR00111">
    <property type="entry name" value="ABHYDROLASE"/>
</dbReference>
<organism evidence="2 3">
    <name type="scientific">Limnobacter humi</name>
    <dbReference type="NCBI Taxonomy" id="1778671"/>
    <lineage>
        <taxon>Bacteria</taxon>
        <taxon>Pseudomonadati</taxon>
        <taxon>Pseudomonadota</taxon>
        <taxon>Betaproteobacteria</taxon>
        <taxon>Burkholderiales</taxon>
        <taxon>Burkholderiaceae</taxon>
        <taxon>Limnobacter</taxon>
    </lineage>
</organism>
<keyword evidence="2" id="KW-0378">Hydrolase</keyword>
<keyword evidence="3" id="KW-1185">Reference proteome</keyword>
<dbReference type="Proteomes" id="UP001204142">
    <property type="component" value="Unassembled WGS sequence"/>
</dbReference>
<dbReference type="Pfam" id="PF00561">
    <property type="entry name" value="Abhydrolase_1"/>
    <property type="match status" value="1"/>
</dbReference>
<dbReference type="InterPro" id="IPR000073">
    <property type="entry name" value="AB_hydrolase_1"/>
</dbReference>
<protein>
    <submittedName>
        <fullName evidence="2">Alpha/beta fold hydrolase</fullName>
    </submittedName>
</protein>